<dbReference type="Gene3D" id="3.30.230.10">
    <property type="match status" value="1"/>
</dbReference>
<keyword evidence="7 15" id="KW-0547">Nucleotide-binding</keyword>
<dbReference type="InterPro" id="IPR027417">
    <property type="entry name" value="P-loop_NTPase"/>
</dbReference>
<keyword evidence="12 15" id="KW-0472">Membrane</keyword>
<evidence type="ECO:0000259" key="16">
    <source>
        <dbReference type="PROSITE" id="PS51786"/>
    </source>
</evidence>
<dbReference type="NCBIfam" id="TIGR00764">
    <property type="entry name" value="lon_rel"/>
    <property type="match status" value="1"/>
</dbReference>
<dbReference type="InterPro" id="IPR000523">
    <property type="entry name" value="Mg_chelatse_chII-like_cat_dom"/>
</dbReference>
<keyword evidence="11 15" id="KW-1133">Transmembrane helix</keyword>
<dbReference type="RefSeq" id="WP_015591262.1">
    <property type="nucleotide sequence ID" value="NC_021169.1"/>
</dbReference>
<dbReference type="SUPFAM" id="SSF54211">
    <property type="entry name" value="Ribosomal protein S5 domain 2-like"/>
    <property type="match status" value="1"/>
</dbReference>
<evidence type="ECO:0000256" key="10">
    <source>
        <dbReference type="ARBA" id="ARBA00022840"/>
    </source>
</evidence>
<evidence type="ECO:0000256" key="4">
    <source>
        <dbReference type="ARBA" id="ARBA00022475"/>
    </source>
</evidence>
<keyword evidence="8 14" id="KW-0378">Hydrolase</keyword>
<dbReference type="GO" id="GO:0006508">
    <property type="term" value="P:proteolysis"/>
    <property type="evidence" value="ECO:0007669"/>
    <property type="project" value="UniProtKB-KW"/>
</dbReference>
<protein>
    <recommendedName>
        <fullName evidence="3 15">Archaeal Lon protease</fullName>
        <ecNumber evidence="15">3.4.21.-</ecNumber>
    </recommendedName>
    <alternativeName>
        <fullName evidence="15">ATP-dependent protease La homolog</fullName>
    </alternativeName>
</protein>
<dbReference type="InterPro" id="IPR020568">
    <property type="entry name" value="Ribosomal_Su5_D2-typ_SF"/>
</dbReference>
<dbReference type="InterPro" id="IPR008269">
    <property type="entry name" value="Lon_proteolytic"/>
</dbReference>
<evidence type="ECO:0000256" key="7">
    <source>
        <dbReference type="ARBA" id="ARBA00022741"/>
    </source>
</evidence>
<dbReference type="Gene3D" id="1.10.8.60">
    <property type="match status" value="1"/>
</dbReference>
<dbReference type="InterPro" id="IPR004663">
    <property type="entry name" value="Lon_arc"/>
</dbReference>
<keyword evidence="6 15" id="KW-0812">Transmembrane</keyword>
<comment type="caution">
    <text evidence="15">Lacks conserved residue(s) required for the propagation of feature annotation.</text>
</comment>
<dbReference type="MEROPS" id="S16.A11"/>
<dbReference type="HOGENOM" id="CLU_392630_0_0_2"/>
<evidence type="ECO:0000313" key="17">
    <source>
        <dbReference type="EMBL" id="AGK61664.1"/>
    </source>
</evidence>
<proteinExistence type="inferred from homology"/>
<dbReference type="Pfam" id="PF05362">
    <property type="entry name" value="Lon_C"/>
    <property type="match status" value="1"/>
</dbReference>
<dbReference type="Pfam" id="PF00158">
    <property type="entry name" value="Sigma54_activat"/>
    <property type="match status" value="1"/>
</dbReference>
<keyword evidence="4 15" id="KW-1003">Cell membrane</keyword>
<comment type="function">
    <text evidence="15">ATP-dependent serine protease that mediates the selective degradation of mutant and abnormal proteins as well as certain short-lived regulatory proteins. Degrades polypeptides processively.</text>
</comment>
<comment type="subcellular location">
    <subcellularLocation>
        <location evidence="1 15">Cell membrane</location>
        <topology evidence="1 15">Multi-pass membrane protein</topology>
    </subcellularLocation>
</comment>
<dbReference type="InterPro" id="IPR003593">
    <property type="entry name" value="AAA+_ATPase"/>
</dbReference>
<dbReference type="InterPro" id="IPR014721">
    <property type="entry name" value="Ribsml_uS5_D2-typ_fold_subgr"/>
</dbReference>
<evidence type="ECO:0000256" key="2">
    <source>
        <dbReference type="ARBA" id="ARBA00009579"/>
    </source>
</evidence>
<dbReference type="SMART" id="SM00382">
    <property type="entry name" value="AAA"/>
    <property type="match status" value="1"/>
</dbReference>
<dbReference type="InterPro" id="IPR046843">
    <property type="entry name" value="LonB_AAA-LID"/>
</dbReference>
<dbReference type="STRING" id="387631.Asulf_01692"/>
<dbReference type="Pfam" id="PF20436">
    <property type="entry name" value="LonB_AAA-LID"/>
    <property type="match status" value="1"/>
</dbReference>
<organism evidence="17 18">
    <name type="scientific">Archaeoglobus sulfaticallidus PM70-1</name>
    <dbReference type="NCBI Taxonomy" id="387631"/>
    <lineage>
        <taxon>Archaea</taxon>
        <taxon>Methanobacteriati</taxon>
        <taxon>Methanobacteriota</taxon>
        <taxon>Archaeoglobi</taxon>
        <taxon>Archaeoglobales</taxon>
        <taxon>Archaeoglobaceae</taxon>
        <taxon>Archaeoglobus</taxon>
    </lineage>
</organism>
<dbReference type="SUPFAM" id="SSF52540">
    <property type="entry name" value="P-loop containing nucleoside triphosphate hydrolases"/>
    <property type="match status" value="1"/>
</dbReference>
<dbReference type="Gene3D" id="3.40.50.300">
    <property type="entry name" value="P-loop containing nucleotide triphosphate hydrolases"/>
    <property type="match status" value="1"/>
</dbReference>
<dbReference type="EC" id="3.4.21.-" evidence="15"/>
<evidence type="ECO:0000313" key="18">
    <source>
        <dbReference type="Proteomes" id="UP000013307"/>
    </source>
</evidence>
<keyword evidence="9 14" id="KW-0720">Serine protease</keyword>
<dbReference type="GO" id="GO:0005524">
    <property type="term" value="F:ATP binding"/>
    <property type="evidence" value="ECO:0007669"/>
    <property type="project" value="UniProtKB-UniRule"/>
</dbReference>
<dbReference type="GO" id="GO:0005886">
    <property type="term" value="C:plasma membrane"/>
    <property type="evidence" value="ECO:0007669"/>
    <property type="project" value="UniProtKB-SubCell"/>
</dbReference>
<evidence type="ECO:0000256" key="6">
    <source>
        <dbReference type="ARBA" id="ARBA00022692"/>
    </source>
</evidence>
<dbReference type="GO" id="GO:0006355">
    <property type="term" value="P:regulation of DNA-templated transcription"/>
    <property type="evidence" value="ECO:0007669"/>
    <property type="project" value="InterPro"/>
</dbReference>
<dbReference type="EMBL" id="CP005290">
    <property type="protein sequence ID" value="AGK61664.1"/>
    <property type="molecule type" value="Genomic_DNA"/>
</dbReference>
<dbReference type="AlphaFoldDB" id="N0BDF6"/>
<dbReference type="KEGG" id="ast:Asulf_01692"/>
<dbReference type="GO" id="GO:0004252">
    <property type="term" value="F:serine-type endopeptidase activity"/>
    <property type="evidence" value="ECO:0007669"/>
    <property type="project" value="UniProtKB-UniRule"/>
</dbReference>
<sequence length="624" mass="69247">MKEISREISETEVDELVGHLDFKTTAEIEIPERLVDQVIGQDDAVEAIKKAAVQKRHVMLIGSPGTGKSMLAKAMAELLPKEELEDILVYPNLEDPNQPRIRTVPAGKGKEIVDSYKQEAMKKSQARNFFLFTLFIFIIGYSAIRGEIIWGIIAAAMLFLVSRYIFPKEEKNIPKLLVNNKDKETAPYEDATGAHAGALFGDVRHDPFQSGGLETPPHERVEAGAIHRAHKGVLFIDETNTLTIESQQKILTAMQEKKFPITGQSERSSGAMVRTEPVPCDFILVAAGNLDALTGMHPALRSRIEGYGYEIYMNDTMKDTVENRRKLVRFVAQEVIKDGKIPHFDRNAVAEIIKEAKRRAGRRNHLTLRLRELGGLVRTAGDIAKSENSDLVRVEHVLRAKKIAKTIEEQLADKYIERRRDYRLFITEGEEVGRVNGLAVIGETAGVVLPIMAEVTPSLSKEEGRVIATGRLQEIAREAVMNVSAIIKKYIGKNISEKDVHIQFVGTYEGVEGDSASISIATAVISAIENIPVYQSVAMTGSLSVKGEVLPVGGVTQKIEAAIQAGMKRVIIPKDNLDDVLLDAESSGRIEIIPVSRIDEVLEYSLRDGEDKDRLLDRLRELMD</sequence>
<evidence type="ECO:0000256" key="13">
    <source>
        <dbReference type="ARBA" id="ARBA00026070"/>
    </source>
</evidence>
<dbReference type="eggNOG" id="arCOG02160">
    <property type="taxonomic scope" value="Archaea"/>
</dbReference>
<dbReference type="Proteomes" id="UP000013307">
    <property type="component" value="Chromosome"/>
</dbReference>
<comment type="similarity">
    <text evidence="2 15">Belongs to the peptidase S16 family. Archaeal LonB subfamily.</text>
</comment>
<keyword evidence="18" id="KW-1185">Reference proteome</keyword>
<evidence type="ECO:0000256" key="15">
    <source>
        <dbReference type="RuleBase" id="RU369001"/>
    </source>
</evidence>
<evidence type="ECO:0000256" key="9">
    <source>
        <dbReference type="ARBA" id="ARBA00022825"/>
    </source>
</evidence>
<dbReference type="PRINTS" id="PR00830">
    <property type="entry name" value="ENDOLAPTASE"/>
</dbReference>
<feature type="domain" description="Lon proteolytic" evidence="16">
    <location>
        <begin position="429"/>
        <end position="608"/>
    </location>
</feature>
<dbReference type="OrthoDB" id="64652at2157"/>
<evidence type="ECO:0000256" key="14">
    <source>
        <dbReference type="PROSITE-ProRule" id="PRU01122"/>
    </source>
</evidence>
<keyword evidence="10 15" id="KW-0067">ATP-binding</keyword>
<gene>
    <name evidence="17" type="ORF">Asulf_01692</name>
</gene>
<comment type="subunit">
    <text evidence="13 15">Homohexamer. Organized in a ring with a central cavity.</text>
</comment>
<evidence type="ECO:0000256" key="1">
    <source>
        <dbReference type="ARBA" id="ARBA00004651"/>
    </source>
</evidence>
<dbReference type="GO" id="GO:0030163">
    <property type="term" value="P:protein catabolic process"/>
    <property type="evidence" value="ECO:0007669"/>
    <property type="project" value="UniProtKB-UniRule"/>
</dbReference>
<dbReference type="GeneID" id="15393327"/>
<feature type="active site" evidence="14">
    <location>
        <position position="558"/>
    </location>
</feature>
<name>N0BDF6_9EURY</name>
<evidence type="ECO:0000256" key="5">
    <source>
        <dbReference type="ARBA" id="ARBA00022670"/>
    </source>
</evidence>
<dbReference type="PROSITE" id="PS51786">
    <property type="entry name" value="LON_PROTEOLYTIC"/>
    <property type="match status" value="1"/>
</dbReference>
<keyword evidence="5 14" id="KW-0645">Protease</keyword>
<evidence type="ECO:0000256" key="11">
    <source>
        <dbReference type="ARBA" id="ARBA00022989"/>
    </source>
</evidence>
<evidence type="ECO:0000256" key="12">
    <source>
        <dbReference type="ARBA" id="ARBA00023136"/>
    </source>
</evidence>
<dbReference type="GO" id="GO:0004176">
    <property type="term" value="F:ATP-dependent peptidase activity"/>
    <property type="evidence" value="ECO:0007669"/>
    <property type="project" value="UniProtKB-UniRule"/>
</dbReference>
<dbReference type="PANTHER" id="PTHR10046">
    <property type="entry name" value="ATP DEPENDENT LON PROTEASE FAMILY MEMBER"/>
    <property type="match status" value="1"/>
</dbReference>
<evidence type="ECO:0000256" key="8">
    <source>
        <dbReference type="ARBA" id="ARBA00022801"/>
    </source>
</evidence>
<evidence type="ECO:0000256" key="3">
    <source>
        <dbReference type="ARBA" id="ARBA00022016"/>
    </source>
</evidence>
<feature type="active site" evidence="14">
    <location>
        <position position="515"/>
    </location>
</feature>
<feature type="transmembrane region" description="Helical" evidence="15">
    <location>
        <begin position="126"/>
        <end position="142"/>
    </location>
</feature>
<dbReference type="InterPro" id="IPR002078">
    <property type="entry name" value="Sigma_54_int"/>
</dbReference>
<accession>N0BDF6</accession>
<dbReference type="Pfam" id="PF01078">
    <property type="entry name" value="Mg_chelatase"/>
    <property type="match status" value="1"/>
</dbReference>
<reference evidence="17 18" key="1">
    <citation type="journal article" date="2013" name="Genome Announc.">
        <title>Complete Genome Sequence of the Thermophilic and Facultatively Chemolithoautotrophic Sulfate Reducer Archaeoglobus sulfaticallidus Strain PM70-1T.</title>
        <authorList>
            <person name="Stokke R."/>
            <person name="Hocking W.P."/>
            <person name="Steinsbu B.O."/>
            <person name="Steen I.H."/>
        </authorList>
    </citation>
    <scope>NUCLEOTIDE SEQUENCE [LARGE SCALE GENOMIC DNA]</scope>
    <source>
        <strain evidence="17">PM70-1</strain>
    </source>
</reference>
<dbReference type="InterPro" id="IPR027065">
    <property type="entry name" value="Lon_Prtase"/>
</dbReference>